<dbReference type="STRING" id="797210.Halxa_3655"/>
<dbReference type="Pfam" id="PF07687">
    <property type="entry name" value="M20_dimer"/>
    <property type="match status" value="1"/>
</dbReference>
<dbReference type="RefSeq" id="WP_013881151.1">
    <property type="nucleotide sequence ID" value="NC_015666.1"/>
</dbReference>
<evidence type="ECO:0000256" key="4">
    <source>
        <dbReference type="ARBA" id="ARBA00022801"/>
    </source>
</evidence>
<dbReference type="Pfam" id="PF01546">
    <property type="entry name" value="Peptidase_M20"/>
    <property type="match status" value="1"/>
</dbReference>
<dbReference type="HOGENOM" id="CLU_021802_2_0_2"/>
<protein>
    <submittedName>
        <fullName evidence="7">Peptidase M20</fullName>
    </submittedName>
</protein>
<dbReference type="Proteomes" id="UP000006794">
    <property type="component" value="Chromosome"/>
</dbReference>
<dbReference type="NCBIfam" id="NF006402">
    <property type="entry name" value="PRK08651.1-5"/>
    <property type="match status" value="1"/>
</dbReference>
<proteinExistence type="inferred from homology"/>
<dbReference type="PANTHER" id="PTHR43808">
    <property type="entry name" value="ACETYLORNITHINE DEACETYLASE"/>
    <property type="match status" value="1"/>
</dbReference>
<dbReference type="Gene3D" id="3.40.630.10">
    <property type="entry name" value="Zn peptidases"/>
    <property type="match status" value="1"/>
</dbReference>
<dbReference type="GO" id="GO:0046872">
    <property type="term" value="F:metal ion binding"/>
    <property type="evidence" value="ECO:0007669"/>
    <property type="project" value="UniProtKB-KW"/>
</dbReference>
<evidence type="ECO:0000256" key="3">
    <source>
        <dbReference type="ARBA" id="ARBA00022723"/>
    </source>
</evidence>
<name>F8DB13_HALXS</name>
<evidence type="ECO:0000256" key="2">
    <source>
        <dbReference type="ARBA" id="ARBA00006247"/>
    </source>
</evidence>
<reference evidence="7 8" key="1">
    <citation type="journal article" date="2012" name="Stand. Genomic Sci.">
        <title>Complete genome sequence of Halopiger xanaduensis type strain (SH-6(T)).</title>
        <authorList>
            <person name="Anderson I."/>
            <person name="Tindall B.J."/>
            <person name="Rohde M."/>
            <person name="Lucas S."/>
            <person name="Han J."/>
            <person name="Lapidus A."/>
            <person name="Cheng J.F."/>
            <person name="Goodwin L."/>
            <person name="Pitluck S."/>
            <person name="Peters L."/>
            <person name="Pati A."/>
            <person name="Mikhailova N."/>
            <person name="Pagani I."/>
            <person name="Teshima H."/>
            <person name="Han C."/>
            <person name="Tapia R."/>
            <person name="Land M."/>
            <person name="Woyke T."/>
            <person name="Klenk H.P."/>
            <person name="Kyrpides N."/>
            <person name="Ivanova N."/>
        </authorList>
    </citation>
    <scope>NUCLEOTIDE SEQUENCE [LARGE SCALE GENOMIC DNA]</scope>
    <source>
        <strain evidence="8">DSM 18323 / JCM 14033 / SH-6</strain>
    </source>
</reference>
<dbReference type="InterPro" id="IPR001261">
    <property type="entry name" value="ArgE/DapE_CS"/>
</dbReference>
<keyword evidence="4" id="KW-0378">Hydrolase</keyword>
<dbReference type="SUPFAM" id="SSF53187">
    <property type="entry name" value="Zn-dependent exopeptidases"/>
    <property type="match status" value="1"/>
</dbReference>
<dbReference type="InterPro" id="IPR050072">
    <property type="entry name" value="Peptidase_M20A"/>
</dbReference>
<dbReference type="InterPro" id="IPR036264">
    <property type="entry name" value="Bact_exopeptidase_dim_dom"/>
</dbReference>
<dbReference type="AlphaFoldDB" id="F8DB13"/>
<dbReference type="KEGG" id="hxa:Halxa_3655"/>
<dbReference type="OrthoDB" id="64254at2157"/>
<gene>
    <name evidence="7" type="ordered locus">Halxa_3655</name>
</gene>
<dbReference type="eggNOG" id="arCOG01107">
    <property type="taxonomic scope" value="Archaea"/>
</dbReference>
<keyword evidence="3" id="KW-0479">Metal-binding</keyword>
<evidence type="ECO:0000256" key="5">
    <source>
        <dbReference type="ARBA" id="ARBA00022833"/>
    </source>
</evidence>
<organism evidence="7 8">
    <name type="scientific">Halopiger xanaduensis (strain DSM 18323 / JCM 14033 / SH-6)</name>
    <dbReference type="NCBI Taxonomy" id="797210"/>
    <lineage>
        <taxon>Archaea</taxon>
        <taxon>Methanobacteriati</taxon>
        <taxon>Methanobacteriota</taxon>
        <taxon>Stenosarchaea group</taxon>
        <taxon>Halobacteria</taxon>
        <taxon>Halobacteriales</taxon>
        <taxon>Natrialbaceae</taxon>
        <taxon>Halopiger</taxon>
    </lineage>
</organism>
<evidence type="ECO:0000259" key="6">
    <source>
        <dbReference type="Pfam" id="PF07687"/>
    </source>
</evidence>
<dbReference type="InterPro" id="IPR011650">
    <property type="entry name" value="Peptidase_M20_dimer"/>
</dbReference>
<dbReference type="CDD" id="cd08659">
    <property type="entry name" value="M20_ArgE_DapE-like"/>
    <property type="match status" value="1"/>
</dbReference>
<keyword evidence="8" id="KW-1185">Reference proteome</keyword>
<comment type="similarity">
    <text evidence="2">Belongs to the peptidase M20A family.</text>
</comment>
<dbReference type="GO" id="GO:0016787">
    <property type="term" value="F:hydrolase activity"/>
    <property type="evidence" value="ECO:0007669"/>
    <property type="project" value="UniProtKB-KW"/>
</dbReference>
<feature type="domain" description="Peptidase M20 dimerisation" evidence="6">
    <location>
        <begin position="167"/>
        <end position="272"/>
    </location>
</feature>
<dbReference type="SUPFAM" id="SSF55031">
    <property type="entry name" value="Bacterial exopeptidase dimerisation domain"/>
    <property type="match status" value="1"/>
</dbReference>
<evidence type="ECO:0000256" key="1">
    <source>
        <dbReference type="ARBA" id="ARBA00001947"/>
    </source>
</evidence>
<evidence type="ECO:0000313" key="8">
    <source>
        <dbReference type="Proteomes" id="UP000006794"/>
    </source>
</evidence>
<keyword evidence="5" id="KW-0862">Zinc</keyword>
<accession>F8DB13</accession>
<dbReference type="EMBL" id="CP002839">
    <property type="protein sequence ID" value="AEH38263.1"/>
    <property type="molecule type" value="Genomic_DNA"/>
</dbReference>
<dbReference type="PANTHER" id="PTHR43808:SF8">
    <property type="entry name" value="PEPTIDASE M20 DIMERISATION DOMAIN-CONTAINING PROTEIN"/>
    <property type="match status" value="1"/>
</dbReference>
<sequence length="378" mass="39793">MSGDANTDFDLAEFHAEAVGTPSHEDVSEMRELVCETLRDAGLEPEVDELGNVLATRGGSAGESETDGDADGPHIVLNTHMDTVAPHVPYERDGDVVRGRGACDAKGPLAALLAAFLRVEPTAGRVTLAITYDEETLMTGAAGLQETLAPSADGFVVGEPTNLDVCIAARGQCEGTVTIRGEGGHAAQVPAERNAVFGLASVLEALRRYDDESGPDEDEVLGAPKLTATMLEGGEAPNRVPEACTVTFDRRSVPPETADSFRADLEAYLKAQDRVPDGLEVSVDLIRPDTPFPKPFVTDADDRLVRTLRDASGGDVRPFGAATEAGFFAADAPTVVFGPGVLEDDEGGVAHSEREYVRLPDVRAAADALEKTLVELVG</sequence>
<dbReference type="GeneID" id="10798600"/>
<dbReference type="Gene3D" id="3.30.70.360">
    <property type="match status" value="1"/>
</dbReference>
<dbReference type="InterPro" id="IPR002933">
    <property type="entry name" value="Peptidase_M20"/>
</dbReference>
<comment type="cofactor">
    <cofactor evidence="1">
        <name>Zn(2+)</name>
        <dbReference type="ChEBI" id="CHEBI:29105"/>
    </cofactor>
</comment>
<dbReference type="PROSITE" id="PS00759">
    <property type="entry name" value="ARGE_DAPE_CPG2_2"/>
    <property type="match status" value="1"/>
</dbReference>
<evidence type="ECO:0000313" key="7">
    <source>
        <dbReference type="EMBL" id="AEH38263.1"/>
    </source>
</evidence>